<keyword evidence="1" id="KW-0433">Leucine-rich repeat</keyword>
<organism evidence="5 6">
    <name type="scientific">Holothuria leucospilota</name>
    <name type="common">Black long sea cucumber</name>
    <name type="synonym">Mertensiothuria leucospilota</name>
    <dbReference type="NCBI Taxonomy" id="206669"/>
    <lineage>
        <taxon>Eukaryota</taxon>
        <taxon>Metazoa</taxon>
        <taxon>Echinodermata</taxon>
        <taxon>Eleutherozoa</taxon>
        <taxon>Echinozoa</taxon>
        <taxon>Holothuroidea</taxon>
        <taxon>Aspidochirotacea</taxon>
        <taxon>Aspidochirotida</taxon>
        <taxon>Holothuriidae</taxon>
        <taxon>Holothuria</taxon>
    </lineage>
</organism>
<dbReference type="AlphaFoldDB" id="A0A9Q1H2U5"/>
<evidence type="ECO:0000256" key="1">
    <source>
        <dbReference type="ARBA" id="ARBA00022614"/>
    </source>
</evidence>
<dbReference type="SMART" id="SM00364">
    <property type="entry name" value="LRR_BAC"/>
    <property type="match status" value="5"/>
</dbReference>
<proteinExistence type="predicted"/>
<feature type="domain" description="Disease resistance R13L4/SHOC-2-like LRR" evidence="4">
    <location>
        <begin position="70"/>
        <end position="131"/>
    </location>
</feature>
<dbReference type="PROSITE" id="PS51450">
    <property type="entry name" value="LRR"/>
    <property type="match status" value="1"/>
</dbReference>
<dbReference type="SUPFAM" id="SSF52058">
    <property type="entry name" value="L domain-like"/>
    <property type="match status" value="1"/>
</dbReference>
<dbReference type="InterPro" id="IPR032675">
    <property type="entry name" value="LRR_dom_sf"/>
</dbReference>
<dbReference type="InterPro" id="IPR050216">
    <property type="entry name" value="LRR_domain-containing"/>
</dbReference>
<dbReference type="Proteomes" id="UP001152320">
    <property type="component" value="Chromosome 11"/>
</dbReference>
<evidence type="ECO:0000259" key="4">
    <source>
        <dbReference type="Pfam" id="PF23598"/>
    </source>
</evidence>
<dbReference type="PANTHER" id="PTHR48051">
    <property type="match status" value="1"/>
</dbReference>
<keyword evidence="6" id="KW-1185">Reference proteome</keyword>
<evidence type="ECO:0000256" key="3">
    <source>
        <dbReference type="SAM" id="MobiDB-lite"/>
    </source>
</evidence>
<reference evidence="5" key="1">
    <citation type="submission" date="2021-10" db="EMBL/GenBank/DDBJ databases">
        <title>Tropical sea cucumber genome reveals ecological adaptation and Cuvierian tubules defense mechanism.</title>
        <authorList>
            <person name="Chen T."/>
        </authorList>
    </citation>
    <scope>NUCLEOTIDE SEQUENCE</scope>
    <source>
        <strain evidence="5">Nanhai2018</strain>
        <tissue evidence="5">Muscle</tissue>
    </source>
</reference>
<protein>
    <submittedName>
        <fullName evidence="5">Malignant fibrous histiocytoma-amplified sequence 1-like</fullName>
    </submittedName>
</protein>
<keyword evidence="2" id="KW-0677">Repeat</keyword>
<dbReference type="InterPro" id="IPR055414">
    <property type="entry name" value="LRR_R13L4/SHOC2-like"/>
</dbReference>
<gene>
    <name evidence="5" type="ORF">HOLleu_23333</name>
</gene>
<feature type="region of interest" description="Disordered" evidence="3">
    <location>
        <begin position="252"/>
        <end position="272"/>
    </location>
</feature>
<dbReference type="GO" id="GO:0005737">
    <property type="term" value="C:cytoplasm"/>
    <property type="evidence" value="ECO:0007669"/>
    <property type="project" value="TreeGrafter"/>
</dbReference>
<name>A0A9Q1H2U5_HOLLE</name>
<accession>A0A9Q1H2U5</accession>
<dbReference type="InterPro" id="IPR003591">
    <property type="entry name" value="Leu-rich_rpt_typical-subtyp"/>
</dbReference>
<dbReference type="Pfam" id="PF23598">
    <property type="entry name" value="LRR_14"/>
    <property type="match status" value="1"/>
</dbReference>
<comment type="caution">
    <text evidence="5">The sequence shown here is derived from an EMBL/GenBank/DDBJ whole genome shotgun (WGS) entry which is preliminary data.</text>
</comment>
<dbReference type="OrthoDB" id="1394818at2759"/>
<evidence type="ECO:0000313" key="6">
    <source>
        <dbReference type="Proteomes" id="UP001152320"/>
    </source>
</evidence>
<dbReference type="Gene3D" id="3.80.10.10">
    <property type="entry name" value="Ribonuclease Inhibitor"/>
    <property type="match status" value="1"/>
</dbReference>
<evidence type="ECO:0000256" key="2">
    <source>
        <dbReference type="ARBA" id="ARBA00022737"/>
    </source>
</evidence>
<dbReference type="EMBL" id="JAIZAY010000011">
    <property type="protein sequence ID" value="KAJ8033177.1"/>
    <property type="molecule type" value="Genomic_DNA"/>
</dbReference>
<dbReference type="PANTHER" id="PTHR48051:SF36">
    <property type="entry name" value="CASPASE FAMILY P20 DOMAIN-CONTAINING PROTEIN"/>
    <property type="match status" value="1"/>
</dbReference>
<dbReference type="SMART" id="SM00369">
    <property type="entry name" value="LRR_TYP"/>
    <property type="match status" value="5"/>
</dbReference>
<sequence length="300" mass="34214">MNSSNSFKPRTMIHLRVFKDPTFQYKCLKLSGRELADIPPELFELYFLEFLVLSPERESGLTFRLLTVPKEIGELQQLRILCLDTNELKKLPNEIGRLKNLERLVLSNNLLTGLPESFSDLQNLKHLHLANNYFKSIPICVYSMLNLVFLDASDNKISRISQDIGALVCLESLLLLYNLLETLPDAITKCIHLKNLWLGNNRLKSLPKKFGDLTKVDWEFHPNSANIDGNPLQHPPVEVCRQGPDAIRDYFKQNETPPMDYEDGSSPEDHGFGDSVMSSSLHLSSDWLVVPPIDIDTPRK</sequence>
<evidence type="ECO:0000313" key="5">
    <source>
        <dbReference type="EMBL" id="KAJ8033177.1"/>
    </source>
</evidence>
<dbReference type="InterPro" id="IPR001611">
    <property type="entry name" value="Leu-rich_rpt"/>
</dbReference>